<dbReference type="EMBL" id="JAWJUL010000411">
    <property type="protein sequence ID" value="MDV3443933.1"/>
    <property type="molecule type" value="Genomic_DNA"/>
</dbReference>
<gene>
    <name evidence="1" type="ORF">R0G64_31590</name>
</gene>
<organism evidence="1 2">
    <name type="scientific">Metapseudomonas otitidis</name>
    <dbReference type="NCBI Taxonomy" id="319939"/>
    <lineage>
        <taxon>Bacteria</taxon>
        <taxon>Pseudomonadati</taxon>
        <taxon>Pseudomonadota</taxon>
        <taxon>Gammaproteobacteria</taxon>
        <taxon>Pseudomonadales</taxon>
        <taxon>Pseudomonadaceae</taxon>
        <taxon>Metapseudomonas</taxon>
    </lineage>
</organism>
<accession>A0ABU3Y1A9</accession>
<feature type="non-terminal residue" evidence="1">
    <location>
        <position position="71"/>
    </location>
</feature>
<evidence type="ECO:0000313" key="2">
    <source>
        <dbReference type="Proteomes" id="UP001273935"/>
    </source>
</evidence>
<proteinExistence type="predicted"/>
<keyword evidence="2" id="KW-1185">Reference proteome</keyword>
<dbReference type="Gene3D" id="1.10.8.10">
    <property type="entry name" value="DNA helicase RuvA subunit, C-terminal domain"/>
    <property type="match status" value="1"/>
</dbReference>
<evidence type="ECO:0000313" key="1">
    <source>
        <dbReference type="EMBL" id="MDV3443933.1"/>
    </source>
</evidence>
<feature type="non-terminal residue" evidence="1">
    <location>
        <position position="1"/>
    </location>
</feature>
<reference evidence="1 2" key="1">
    <citation type="submission" date="2023-10" db="EMBL/GenBank/DDBJ databases">
        <title>Pseudomonas otitidis isolated from a paediatric patient with cystic fibrosis in Chile.</title>
        <authorList>
            <person name="Amsteins-Romero L."/>
            <person name="Opazo-Capurro A."/>
            <person name="Matus-Kohler M."/>
            <person name="Gonzalez-Rocha G."/>
        </authorList>
    </citation>
    <scope>NUCLEOTIDE SEQUENCE [LARGE SCALE GENOMIC DNA]</scope>
    <source>
        <strain evidence="1 2">P-714</strain>
    </source>
</reference>
<comment type="caution">
    <text evidence="1">The sequence shown here is derived from an EMBL/GenBank/DDBJ whole genome shotgun (WGS) entry which is preliminary data.</text>
</comment>
<sequence length="71" mass="7936">GYPPTTLSNATLVIIDVQEEYRSGVLALPGLDAALEDDEREHVQTLLKRRIHERVPAAYLLGEAWFCGLPF</sequence>
<protein>
    <recommendedName>
        <fullName evidence="3">Isochorismatase</fullName>
    </recommendedName>
</protein>
<name>A0ABU3Y1A9_9GAMM</name>
<evidence type="ECO:0008006" key="3">
    <source>
        <dbReference type="Google" id="ProtNLM"/>
    </source>
</evidence>
<dbReference type="Proteomes" id="UP001273935">
    <property type="component" value="Unassembled WGS sequence"/>
</dbReference>